<sequence length="49" mass="5141">MNRSSRGFGLAGVVFVVIIMVITAFFGARADAAAFKAQHESSVSGDVHD</sequence>
<dbReference type="AlphaFoldDB" id="A0A918DMZ0"/>
<proteinExistence type="predicted"/>
<dbReference type="Proteomes" id="UP000606935">
    <property type="component" value="Unassembled WGS sequence"/>
</dbReference>
<reference evidence="2" key="1">
    <citation type="journal article" date="2014" name="Int. J. Syst. Evol. Microbiol.">
        <title>Complete genome sequence of Corynebacterium casei LMG S-19264T (=DSM 44701T), isolated from a smear-ripened cheese.</title>
        <authorList>
            <consortium name="US DOE Joint Genome Institute (JGI-PGF)"/>
            <person name="Walter F."/>
            <person name="Albersmeier A."/>
            <person name="Kalinowski J."/>
            <person name="Ruckert C."/>
        </authorList>
    </citation>
    <scope>NUCLEOTIDE SEQUENCE</scope>
    <source>
        <strain evidence="2">CGMCC 1.7086</strain>
    </source>
</reference>
<dbReference type="RefSeq" id="WP_188698495.1">
    <property type="nucleotide sequence ID" value="NZ_BMLS01000007.1"/>
</dbReference>
<organism evidence="2 3">
    <name type="scientific">Bowmanella pacifica</name>
    <dbReference type="NCBI Taxonomy" id="502051"/>
    <lineage>
        <taxon>Bacteria</taxon>
        <taxon>Pseudomonadati</taxon>
        <taxon>Pseudomonadota</taxon>
        <taxon>Gammaproteobacteria</taxon>
        <taxon>Alteromonadales</taxon>
        <taxon>Alteromonadaceae</taxon>
        <taxon>Bowmanella</taxon>
    </lineage>
</organism>
<evidence type="ECO:0000256" key="1">
    <source>
        <dbReference type="SAM" id="Phobius"/>
    </source>
</evidence>
<name>A0A918DMZ0_9ALTE</name>
<gene>
    <name evidence="2" type="ORF">GCM10010982_35920</name>
</gene>
<dbReference type="EMBL" id="BMLS01000007">
    <property type="protein sequence ID" value="GGO74026.1"/>
    <property type="molecule type" value="Genomic_DNA"/>
</dbReference>
<evidence type="ECO:0000313" key="2">
    <source>
        <dbReference type="EMBL" id="GGO74026.1"/>
    </source>
</evidence>
<keyword evidence="1" id="KW-1133">Transmembrane helix</keyword>
<reference evidence="2" key="2">
    <citation type="submission" date="2020-09" db="EMBL/GenBank/DDBJ databases">
        <authorList>
            <person name="Sun Q."/>
            <person name="Zhou Y."/>
        </authorList>
    </citation>
    <scope>NUCLEOTIDE SEQUENCE</scope>
    <source>
        <strain evidence="2">CGMCC 1.7086</strain>
    </source>
</reference>
<accession>A0A918DMZ0</accession>
<protein>
    <submittedName>
        <fullName evidence="2">Uncharacterized protein</fullName>
    </submittedName>
</protein>
<keyword evidence="1" id="KW-0472">Membrane</keyword>
<evidence type="ECO:0000313" key="3">
    <source>
        <dbReference type="Proteomes" id="UP000606935"/>
    </source>
</evidence>
<keyword evidence="3" id="KW-1185">Reference proteome</keyword>
<feature type="transmembrane region" description="Helical" evidence="1">
    <location>
        <begin position="7"/>
        <end position="28"/>
    </location>
</feature>
<comment type="caution">
    <text evidence="2">The sequence shown here is derived from an EMBL/GenBank/DDBJ whole genome shotgun (WGS) entry which is preliminary data.</text>
</comment>
<keyword evidence="1" id="KW-0812">Transmembrane</keyword>